<gene>
    <name evidence="11" type="ORF">FXN63_17380</name>
</gene>
<evidence type="ECO:0000256" key="8">
    <source>
        <dbReference type="SAM" id="Phobius"/>
    </source>
</evidence>
<dbReference type="Gene3D" id="1.10.287.950">
    <property type="entry name" value="Methyl-accepting chemotaxis protein"/>
    <property type="match status" value="1"/>
</dbReference>
<proteinExistence type="inferred from homology"/>
<dbReference type="OrthoDB" id="9806477at2"/>
<evidence type="ECO:0000256" key="2">
    <source>
        <dbReference type="ARBA" id="ARBA00022692"/>
    </source>
</evidence>
<protein>
    <submittedName>
        <fullName evidence="11">Methyl-accepting chemotaxis protein</fullName>
    </submittedName>
</protein>
<dbReference type="GO" id="GO:0016020">
    <property type="term" value="C:membrane"/>
    <property type="evidence" value="ECO:0007669"/>
    <property type="project" value="UniProtKB-SubCell"/>
</dbReference>
<dbReference type="CDD" id="cd19411">
    <property type="entry name" value="MCP2201-like_sensor"/>
    <property type="match status" value="1"/>
</dbReference>
<dbReference type="Pfam" id="PF12729">
    <property type="entry name" value="4HB_MCP_1"/>
    <property type="match status" value="1"/>
</dbReference>
<evidence type="ECO:0000259" key="9">
    <source>
        <dbReference type="PROSITE" id="PS50111"/>
    </source>
</evidence>
<feature type="transmembrane region" description="Helical" evidence="8">
    <location>
        <begin position="12"/>
        <end position="30"/>
    </location>
</feature>
<dbReference type="PANTHER" id="PTHR32089">
    <property type="entry name" value="METHYL-ACCEPTING CHEMOTAXIS PROTEIN MCPB"/>
    <property type="match status" value="1"/>
</dbReference>
<evidence type="ECO:0000256" key="5">
    <source>
        <dbReference type="ARBA" id="ARBA00023224"/>
    </source>
</evidence>
<keyword evidence="5 7" id="KW-0807">Transducer</keyword>
<dbReference type="GO" id="GO:0007165">
    <property type="term" value="P:signal transduction"/>
    <property type="evidence" value="ECO:0007669"/>
    <property type="project" value="UniProtKB-KW"/>
</dbReference>
<keyword evidence="4 8" id="KW-0472">Membrane</keyword>
<dbReference type="CDD" id="cd11386">
    <property type="entry name" value="MCP_signal"/>
    <property type="match status" value="1"/>
</dbReference>
<name>A0A5C0AZ05_9BURK</name>
<evidence type="ECO:0000256" key="1">
    <source>
        <dbReference type="ARBA" id="ARBA00004141"/>
    </source>
</evidence>
<dbReference type="AlphaFoldDB" id="A0A5C0AZ05"/>
<dbReference type="EMBL" id="CP043046">
    <property type="protein sequence ID" value="QEI07415.1"/>
    <property type="molecule type" value="Genomic_DNA"/>
</dbReference>
<dbReference type="SUPFAM" id="SSF58104">
    <property type="entry name" value="Methyl-accepting chemotaxis protein (MCP) signaling domain"/>
    <property type="match status" value="1"/>
</dbReference>
<dbReference type="InterPro" id="IPR024478">
    <property type="entry name" value="HlyB_4HB_MCP"/>
</dbReference>
<dbReference type="RefSeq" id="WP_148816462.1">
    <property type="nucleotide sequence ID" value="NZ_CP043046.1"/>
</dbReference>
<feature type="domain" description="Methyl-accepting transducer" evidence="9">
    <location>
        <begin position="272"/>
        <end position="508"/>
    </location>
</feature>
<dbReference type="InterPro" id="IPR047347">
    <property type="entry name" value="YvaQ-like_sensor"/>
</dbReference>
<feature type="domain" description="HAMP" evidence="10">
    <location>
        <begin position="225"/>
        <end position="267"/>
    </location>
</feature>
<dbReference type="PROSITE" id="PS50885">
    <property type="entry name" value="HAMP"/>
    <property type="match status" value="1"/>
</dbReference>
<comment type="subcellular location">
    <subcellularLocation>
        <location evidence="1">Membrane</location>
        <topology evidence="1">Multi-pass membrane protein</topology>
    </subcellularLocation>
</comment>
<evidence type="ECO:0000313" key="11">
    <source>
        <dbReference type="EMBL" id="QEI07415.1"/>
    </source>
</evidence>
<evidence type="ECO:0000259" key="10">
    <source>
        <dbReference type="PROSITE" id="PS50885"/>
    </source>
</evidence>
<sequence>MSTPLTISQRLALGFGLVLSLMILIALIGIQRVGLIDDTLQSVSQGASPKQRRAINFRGSVHDRAIAVRDVVLARDEASLNGYLQTIQRLETFYQESAGPLDRLMAADATPAERTMLADIKAIETTTLGVTKQLISMRQTGDTAGAQALLSREVSPAYTEWLKRINAFIDYQENAANTDLALVRDTAGGFRSLIIIATALAALLSVAVSMMIIRKMRSTLGAEPHEVAEVIKRLADGDLKQRIDTRYPGSVMGAVKDMVARLSDTITQVRTAAAELSQSSAQLLSTSANNHQQLQVQSREAEQMALAVNQMATTVNEVATYADNAASATRNADSEVVTGNRVVEETARAIQNLAHILEGTLGTVQQVSTDSESIEKIMEVITGIASQTNLLALNAAIEAARAGEEGRGFAVVADEVRSLASRTQDSAREISAMITKLQQGAGKAADAMKSSSLLAQETVEQTRVAEGALSTIRREVGAINDMNAQIANASGQQSLVADEVNKNISRIRDATVETSAGSDQVAASSRELSALAGKLTEKVSFFTV</sequence>
<evidence type="ECO:0000256" key="7">
    <source>
        <dbReference type="PROSITE-ProRule" id="PRU00284"/>
    </source>
</evidence>
<evidence type="ECO:0000256" key="6">
    <source>
        <dbReference type="ARBA" id="ARBA00029447"/>
    </source>
</evidence>
<organism evidence="11 12">
    <name type="scientific">Pigmentiphaga aceris</name>
    <dbReference type="NCBI Taxonomy" id="1940612"/>
    <lineage>
        <taxon>Bacteria</taxon>
        <taxon>Pseudomonadati</taxon>
        <taxon>Pseudomonadota</taxon>
        <taxon>Betaproteobacteria</taxon>
        <taxon>Burkholderiales</taxon>
        <taxon>Alcaligenaceae</taxon>
        <taxon>Pigmentiphaga</taxon>
    </lineage>
</organism>
<dbReference type="InterPro" id="IPR003660">
    <property type="entry name" value="HAMP_dom"/>
</dbReference>
<keyword evidence="12" id="KW-1185">Reference proteome</keyword>
<comment type="similarity">
    <text evidence="6">Belongs to the methyl-accepting chemotaxis (MCP) protein family.</text>
</comment>
<reference evidence="11 12" key="1">
    <citation type="submission" date="2019-08" db="EMBL/GenBank/DDBJ databases">
        <title>Amphibian skin-associated Pigmentiphaga: genome sequence and occurrence across geography and hosts.</title>
        <authorList>
            <person name="Bletz M.C."/>
            <person name="Bunk B."/>
            <person name="Sproeer C."/>
            <person name="Biwer P."/>
            <person name="Reiter S."/>
            <person name="Rabemananjara F.C.E."/>
            <person name="Schulz S."/>
            <person name="Overmann J."/>
            <person name="Vences M."/>
        </authorList>
    </citation>
    <scope>NUCLEOTIDE SEQUENCE [LARGE SCALE GENOMIC DNA]</scope>
    <source>
        <strain evidence="11 12">Mada1488</strain>
    </source>
</reference>
<dbReference type="SMART" id="SM00283">
    <property type="entry name" value="MA"/>
    <property type="match status" value="1"/>
</dbReference>
<evidence type="ECO:0000313" key="12">
    <source>
        <dbReference type="Proteomes" id="UP000325161"/>
    </source>
</evidence>
<evidence type="ECO:0000256" key="4">
    <source>
        <dbReference type="ARBA" id="ARBA00023136"/>
    </source>
</evidence>
<dbReference type="Pfam" id="PF00015">
    <property type="entry name" value="MCPsignal"/>
    <property type="match status" value="1"/>
</dbReference>
<accession>A0A5C0AZ05</accession>
<evidence type="ECO:0000256" key="3">
    <source>
        <dbReference type="ARBA" id="ARBA00022989"/>
    </source>
</evidence>
<dbReference type="PANTHER" id="PTHR32089:SF119">
    <property type="entry name" value="METHYL-ACCEPTING CHEMOTAXIS PROTEIN CTPL"/>
    <property type="match status" value="1"/>
</dbReference>
<dbReference type="Proteomes" id="UP000325161">
    <property type="component" value="Chromosome"/>
</dbReference>
<dbReference type="PROSITE" id="PS50111">
    <property type="entry name" value="CHEMOTAXIS_TRANSDUC_2"/>
    <property type="match status" value="1"/>
</dbReference>
<keyword evidence="2 8" id="KW-0812">Transmembrane</keyword>
<dbReference type="GO" id="GO:0006935">
    <property type="term" value="P:chemotaxis"/>
    <property type="evidence" value="ECO:0007669"/>
    <property type="project" value="UniProtKB-ARBA"/>
</dbReference>
<keyword evidence="3 8" id="KW-1133">Transmembrane helix</keyword>
<dbReference type="InterPro" id="IPR004089">
    <property type="entry name" value="MCPsignal_dom"/>
</dbReference>
<feature type="transmembrane region" description="Helical" evidence="8">
    <location>
        <begin position="193"/>
        <end position="213"/>
    </location>
</feature>
<dbReference type="FunFam" id="1.10.287.950:FF:000001">
    <property type="entry name" value="Methyl-accepting chemotaxis sensory transducer"/>
    <property type="match status" value="1"/>
</dbReference>
<dbReference type="KEGG" id="pacr:FXN63_17380"/>